<dbReference type="EMBL" id="DXGC01000060">
    <property type="protein sequence ID" value="HIW91266.1"/>
    <property type="molecule type" value="Genomic_DNA"/>
</dbReference>
<proteinExistence type="predicted"/>
<keyword evidence="2" id="KW-0472">Membrane</keyword>
<evidence type="ECO:0000256" key="2">
    <source>
        <dbReference type="SAM" id="Phobius"/>
    </source>
</evidence>
<keyword evidence="2" id="KW-0812">Transmembrane</keyword>
<dbReference type="InterPro" id="IPR019692">
    <property type="entry name" value="CFP-6_PH"/>
</dbReference>
<evidence type="ECO:0000259" key="3">
    <source>
        <dbReference type="Pfam" id="PF10756"/>
    </source>
</evidence>
<reference evidence="4" key="2">
    <citation type="submission" date="2021-04" db="EMBL/GenBank/DDBJ databases">
        <authorList>
            <person name="Gilroy R."/>
        </authorList>
    </citation>
    <scope>NUCLEOTIDE SEQUENCE</scope>
    <source>
        <strain evidence="4">CHK32-1732</strain>
    </source>
</reference>
<dbReference type="Pfam" id="PF10756">
    <property type="entry name" value="bPH_6"/>
    <property type="match status" value="1"/>
</dbReference>
<keyword evidence="2" id="KW-1133">Transmembrane helix</keyword>
<dbReference type="Proteomes" id="UP000824190">
    <property type="component" value="Unassembled WGS sequence"/>
</dbReference>
<feature type="transmembrane region" description="Helical" evidence="2">
    <location>
        <begin position="40"/>
        <end position="56"/>
    </location>
</feature>
<feature type="transmembrane region" description="Helical" evidence="2">
    <location>
        <begin position="18"/>
        <end position="34"/>
    </location>
</feature>
<evidence type="ECO:0000256" key="1">
    <source>
        <dbReference type="SAM" id="MobiDB-lite"/>
    </source>
</evidence>
<comment type="caution">
    <text evidence="4">The sequence shown here is derived from an EMBL/GenBank/DDBJ whole genome shotgun (WGS) entry which is preliminary data.</text>
</comment>
<feature type="domain" description="Low molecular weight protein antigen 6 PH" evidence="3">
    <location>
        <begin position="57"/>
        <end position="128"/>
    </location>
</feature>
<dbReference type="AlphaFoldDB" id="A0A9D1RMX0"/>
<sequence length="212" mass="23449">MSSSGSPALPYTVRVDQAHLLAAALMFALSWVGVAYQPKVLFWIPLLPVVFIVWTLRCRTTFTEQGITARYLFRPTKSLAWEDFEALRFTKGGKALAVGRDDSTFALPGVSFNSLVTLAEVTDGRIPDPVTPTLETIDESIRVVERDSGTAVLMDEEEYAEYEANRRTSHMAREELARRQREREGREAAGESTTDMDGTGSTGGISPDPRES</sequence>
<organism evidence="4 5">
    <name type="scientific">Candidatus Corynebacterium avicola</name>
    <dbReference type="NCBI Taxonomy" id="2838527"/>
    <lineage>
        <taxon>Bacteria</taxon>
        <taxon>Bacillati</taxon>
        <taxon>Actinomycetota</taxon>
        <taxon>Actinomycetes</taxon>
        <taxon>Mycobacteriales</taxon>
        <taxon>Corynebacteriaceae</taxon>
        <taxon>Corynebacterium</taxon>
    </lineage>
</organism>
<evidence type="ECO:0000313" key="4">
    <source>
        <dbReference type="EMBL" id="HIW91266.1"/>
    </source>
</evidence>
<protein>
    <submittedName>
        <fullName evidence="4">PH domain-containing protein</fullName>
    </submittedName>
</protein>
<evidence type="ECO:0000313" key="5">
    <source>
        <dbReference type="Proteomes" id="UP000824190"/>
    </source>
</evidence>
<reference evidence="4" key="1">
    <citation type="journal article" date="2021" name="PeerJ">
        <title>Extensive microbial diversity within the chicken gut microbiome revealed by metagenomics and culture.</title>
        <authorList>
            <person name="Gilroy R."/>
            <person name="Ravi A."/>
            <person name="Getino M."/>
            <person name="Pursley I."/>
            <person name="Horton D.L."/>
            <person name="Alikhan N.F."/>
            <person name="Baker D."/>
            <person name="Gharbi K."/>
            <person name="Hall N."/>
            <person name="Watson M."/>
            <person name="Adriaenssens E.M."/>
            <person name="Foster-Nyarko E."/>
            <person name="Jarju S."/>
            <person name="Secka A."/>
            <person name="Antonio M."/>
            <person name="Oren A."/>
            <person name="Chaudhuri R.R."/>
            <person name="La Ragione R."/>
            <person name="Hildebrand F."/>
            <person name="Pallen M.J."/>
        </authorList>
    </citation>
    <scope>NUCLEOTIDE SEQUENCE</scope>
    <source>
        <strain evidence="4">CHK32-1732</strain>
    </source>
</reference>
<name>A0A9D1RMX0_9CORY</name>
<feature type="compositionally biased region" description="Low complexity" evidence="1">
    <location>
        <begin position="190"/>
        <end position="199"/>
    </location>
</feature>
<feature type="region of interest" description="Disordered" evidence="1">
    <location>
        <begin position="163"/>
        <end position="212"/>
    </location>
</feature>
<gene>
    <name evidence="4" type="ORF">H9870_06360</name>
</gene>
<feature type="compositionally biased region" description="Basic and acidic residues" evidence="1">
    <location>
        <begin position="163"/>
        <end position="189"/>
    </location>
</feature>
<accession>A0A9D1RMX0</accession>